<accession>A0AAV2KFW1</accession>
<keyword evidence="3" id="KW-1185">Reference proteome</keyword>
<feature type="chain" id="PRO_5043651639" description="Secreted protein" evidence="1">
    <location>
        <begin position="22"/>
        <end position="91"/>
    </location>
</feature>
<reference evidence="2 3" key="1">
    <citation type="submission" date="2024-04" db="EMBL/GenBank/DDBJ databases">
        <authorList>
            <person name="Waldvogel A.-M."/>
            <person name="Schoenle A."/>
        </authorList>
    </citation>
    <scope>NUCLEOTIDE SEQUENCE [LARGE SCALE GENOMIC DNA]</scope>
</reference>
<protein>
    <recommendedName>
        <fullName evidence="4">Secreted protein</fullName>
    </recommendedName>
</protein>
<feature type="signal peptide" evidence="1">
    <location>
        <begin position="1"/>
        <end position="21"/>
    </location>
</feature>
<evidence type="ECO:0000256" key="1">
    <source>
        <dbReference type="SAM" id="SignalP"/>
    </source>
</evidence>
<keyword evidence="1" id="KW-0732">Signal</keyword>
<name>A0AAV2KFW1_KNICA</name>
<evidence type="ECO:0000313" key="2">
    <source>
        <dbReference type="EMBL" id="CAL1587748.1"/>
    </source>
</evidence>
<gene>
    <name evidence="2" type="ORF">KC01_LOCUS17675</name>
</gene>
<dbReference type="Proteomes" id="UP001497482">
    <property type="component" value="Chromosome 18"/>
</dbReference>
<evidence type="ECO:0000313" key="3">
    <source>
        <dbReference type="Proteomes" id="UP001497482"/>
    </source>
</evidence>
<dbReference type="AlphaFoldDB" id="A0AAV2KFW1"/>
<evidence type="ECO:0008006" key="4">
    <source>
        <dbReference type="Google" id="ProtNLM"/>
    </source>
</evidence>
<sequence>MDYFLLCCRPVLSLCCVGAGAVVSPTASRLRSSAVSQVSAASSCPTGDTQSPLRPLPQSAVLSGTTADAESLISKTPPLEIVQVCVTEPHI</sequence>
<proteinExistence type="predicted"/>
<organism evidence="2 3">
    <name type="scientific">Knipowitschia caucasica</name>
    <name type="common">Caucasian dwarf goby</name>
    <name type="synonym">Pomatoschistus caucasicus</name>
    <dbReference type="NCBI Taxonomy" id="637954"/>
    <lineage>
        <taxon>Eukaryota</taxon>
        <taxon>Metazoa</taxon>
        <taxon>Chordata</taxon>
        <taxon>Craniata</taxon>
        <taxon>Vertebrata</taxon>
        <taxon>Euteleostomi</taxon>
        <taxon>Actinopterygii</taxon>
        <taxon>Neopterygii</taxon>
        <taxon>Teleostei</taxon>
        <taxon>Neoteleostei</taxon>
        <taxon>Acanthomorphata</taxon>
        <taxon>Gobiaria</taxon>
        <taxon>Gobiiformes</taxon>
        <taxon>Gobioidei</taxon>
        <taxon>Gobiidae</taxon>
        <taxon>Gobiinae</taxon>
        <taxon>Knipowitschia</taxon>
    </lineage>
</organism>
<dbReference type="EMBL" id="OZ035840">
    <property type="protein sequence ID" value="CAL1587748.1"/>
    <property type="molecule type" value="Genomic_DNA"/>
</dbReference>